<dbReference type="PANTHER" id="PTHR28218:SF1">
    <property type="entry name" value="VPS4-ASSOCIATED PROTEIN 1"/>
    <property type="match status" value="1"/>
</dbReference>
<protein>
    <recommendedName>
        <fullName evidence="4">DUF1742-domain-containing protein</fullName>
    </recommendedName>
</protein>
<feature type="compositionally biased region" description="Basic and acidic residues" evidence="1">
    <location>
        <begin position="162"/>
        <end position="173"/>
    </location>
</feature>
<dbReference type="AlphaFoldDB" id="A0A9P7MBI0"/>
<accession>A0A9P7MBI0</accession>
<proteinExistence type="predicted"/>
<feature type="compositionally biased region" description="Basic and acidic residues" evidence="1">
    <location>
        <begin position="82"/>
        <end position="128"/>
    </location>
</feature>
<dbReference type="GO" id="GO:0007034">
    <property type="term" value="P:vacuolar transport"/>
    <property type="evidence" value="ECO:0007669"/>
    <property type="project" value="TreeGrafter"/>
</dbReference>
<comment type="caution">
    <text evidence="2">The sequence shown here is derived from an EMBL/GenBank/DDBJ whole genome shotgun (WGS) entry which is preliminary data.</text>
</comment>
<gene>
    <name evidence="2" type="ORF">E4U60_002009</name>
</gene>
<dbReference type="Pfam" id="PF08432">
    <property type="entry name" value="Vfa1"/>
    <property type="match status" value="1"/>
</dbReference>
<reference evidence="2 3" key="1">
    <citation type="journal article" date="2020" name="bioRxiv">
        <title>Whole genome comparisons of ergot fungi reveals the divergence and evolution of species within the genus Claviceps are the result of varying mechanisms driving genome evolution and host range expansion.</title>
        <authorList>
            <person name="Wyka S.A."/>
            <person name="Mondo S.J."/>
            <person name="Liu M."/>
            <person name="Dettman J."/>
            <person name="Nalam V."/>
            <person name="Broders K.D."/>
        </authorList>
    </citation>
    <scope>NUCLEOTIDE SEQUENCE [LARGE SCALE GENOMIC DNA]</scope>
    <source>
        <strain evidence="2 3">CCC 1485</strain>
    </source>
</reference>
<dbReference type="OrthoDB" id="2158714at2759"/>
<dbReference type="PANTHER" id="PTHR28218">
    <property type="entry name" value="VPS4-ASSOCIATED PROTEIN 1"/>
    <property type="match status" value="1"/>
</dbReference>
<sequence>MSAPFPNLYAHRKVAETAAKACDICFKPSTSVLITADKKDYFYVCPTHLKDTFFCTPKIDEAAIKAKKEKALAEEIEKVKKEYQEKQQKKKEKDETKKSGEGDKSPAKDEDKGKDSKTGSKESDETDGKSSVAEDTPMTQEGPRVFELKSTFYEQRLRRRRQAEAAKRDKERAAQVGNFPSVPSEPPTK</sequence>
<dbReference type="Proteomes" id="UP000706124">
    <property type="component" value="Unassembled WGS sequence"/>
</dbReference>
<name>A0A9P7MBI0_9HYPO</name>
<dbReference type="InterPro" id="IPR013640">
    <property type="entry name" value="Vfa1"/>
</dbReference>
<keyword evidence="3" id="KW-1185">Reference proteome</keyword>
<feature type="region of interest" description="Disordered" evidence="1">
    <location>
        <begin position="82"/>
        <end position="189"/>
    </location>
</feature>
<dbReference type="GO" id="GO:0005768">
    <property type="term" value="C:endosome"/>
    <property type="evidence" value="ECO:0007669"/>
    <property type="project" value="TreeGrafter"/>
</dbReference>
<evidence type="ECO:0008006" key="4">
    <source>
        <dbReference type="Google" id="ProtNLM"/>
    </source>
</evidence>
<dbReference type="EMBL" id="SRPO01000189">
    <property type="protein sequence ID" value="KAG5937263.1"/>
    <property type="molecule type" value="Genomic_DNA"/>
</dbReference>
<evidence type="ECO:0000313" key="2">
    <source>
        <dbReference type="EMBL" id="KAG5937263.1"/>
    </source>
</evidence>
<evidence type="ECO:0000256" key="1">
    <source>
        <dbReference type="SAM" id="MobiDB-lite"/>
    </source>
</evidence>
<organism evidence="2 3">
    <name type="scientific">Claviceps pazoutovae</name>
    <dbReference type="NCBI Taxonomy" id="1649127"/>
    <lineage>
        <taxon>Eukaryota</taxon>
        <taxon>Fungi</taxon>
        <taxon>Dikarya</taxon>
        <taxon>Ascomycota</taxon>
        <taxon>Pezizomycotina</taxon>
        <taxon>Sordariomycetes</taxon>
        <taxon>Hypocreomycetidae</taxon>
        <taxon>Hypocreales</taxon>
        <taxon>Clavicipitaceae</taxon>
        <taxon>Claviceps</taxon>
    </lineage>
</organism>
<evidence type="ECO:0000313" key="3">
    <source>
        <dbReference type="Proteomes" id="UP000706124"/>
    </source>
</evidence>